<dbReference type="GO" id="GO:0044718">
    <property type="term" value="P:siderophore transmembrane transport"/>
    <property type="evidence" value="ECO:0007669"/>
    <property type="project" value="TreeGrafter"/>
</dbReference>
<dbReference type="PANTHER" id="PTHR30069:SF41">
    <property type="entry name" value="HEME_HEMOPEXIN UTILIZATION PROTEIN C"/>
    <property type="match status" value="1"/>
</dbReference>
<organism evidence="16">
    <name type="scientific">Methylophaga aminisulfidivorans</name>
    <dbReference type="NCBI Taxonomy" id="230105"/>
    <lineage>
        <taxon>Bacteria</taxon>
        <taxon>Pseudomonadati</taxon>
        <taxon>Pseudomonadota</taxon>
        <taxon>Gammaproteobacteria</taxon>
        <taxon>Thiotrichales</taxon>
        <taxon>Piscirickettsiaceae</taxon>
        <taxon>Methylophaga</taxon>
    </lineage>
</organism>
<dbReference type="AlphaFoldDB" id="A0A7C1W8R8"/>
<keyword evidence="4 12" id="KW-1134">Transmembrane beta strand</keyword>
<keyword evidence="11 12" id="KW-0998">Cell outer membrane</keyword>
<keyword evidence="8" id="KW-0408">Iron</keyword>
<evidence type="ECO:0000256" key="13">
    <source>
        <dbReference type="PROSITE-ProRule" id="PRU10144"/>
    </source>
</evidence>
<dbReference type="Pfam" id="PF00593">
    <property type="entry name" value="TonB_dep_Rec_b-barrel"/>
    <property type="match status" value="1"/>
</dbReference>
<proteinExistence type="inferred from homology"/>
<dbReference type="InterPro" id="IPR011662">
    <property type="entry name" value="Secretin/TonB_short_N"/>
</dbReference>
<dbReference type="PROSITE" id="PS01156">
    <property type="entry name" value="TONB_DEPENDENT_REC_2"/>
    <property type="match status" value="1"/>
</dbReference>
<dbReference type="Gene3D" id="2.40.170.20">
    <property type="entry name" value="TonB-dependent receptor, beta-barrel domain"/>
    <property type="match status" value="2"/>
</dbReference>
<dbReference type="Gene3D" id="3.55.50.30">
    <property type="match status" value="1"/>
</dbReference>
<evidence type="ECO:0000259" key="15">
    <source>
        <dbReference type="SMART" id="SM00965"/>
    </source>
</evidence>
<dbReference type="GO" id="GO:0009279">
    <property type="term" value="C:cell outer membrane"/>
    <property type="evidence" value="ECO:0007669"/>
    <property type="project" value="UniProtKB-SubCell"/>
</dbReference>
<evidence type="ECO:0000256" key="12">
    <source>
        <dbReference type="PROSITE-ProRule" id="PRU01360"/>
    </source>
</evidence>
<protein>
    <submittedName>
        <fullName evidence="16">TonB-dependent receptor</fullName>
    </submittedName>
</protein>
<accession>A0A7C1W8R8</accession>
<dbReference type="InterPro" id="IPR010917">
    <property type="entry name" value="TonB_rcpt_CS"/>
</dbReference>
<keyword evidence="10 12" id="KW-0472">Membrane</keyword>
<dbReference type="EMBL" id="DRHY01000277">
    <property type="protein sequence ID" value="HEC75098.1"/>
    <property type="molecule type" value="Genomic_DNA"/>
</dbReference>
<feature type="short sequence motif" description="TonB C-terminal box" evidence="13">
    <location>
        <begin position="1008"/>
        <end position="1025"/>
    </location>
</feature>
<dbReference type="InterPro" id="IPR039426">
    <property type="entry name" value="TonB-dep_rcpt-like"/>
</dbReference>
<dbReference type="InterPro" id="IPR012910">
    <property type="entry name" value="Plug_dom"/>
</dbReference>
<evidence type="ECO:0000256" key="9">
    <source>
        <dbReference type="ARBA" id="ARBA00023077"/>
    </source>
</evidence>
<comment type="subcellular location">
    <subcellularLocation>
        <location evidence="1 12">Cell outer membrane</location>
        <topology evidence="1 12">Multi-pass membrane protein</topology>
    </subcellularLocation>
</comment>
<dbReference type="SUPFAM" id="SSF56935">
    <property type="entry name" value="Porins"/>
    <property type="match status" value="1"/>
</dbReference>
<dbReference type="Proteomes" id="UP000886384">
    <property type="component" value="Unassembled WGS sequence"/>
</dbReference>
<evidence type="ECO:0000256" key="3">
    <source>
        <dbReference type="ARBA" id="ARBA00022448"/>
    </source>
</evidence>
<keyword evidence="6 12" id="KW-0812">Transmembrane</keyword>
<dbReference type="PROSITE" id="PS52016">
    <property type="entry name" value="TONB_DEPENDENT_REC_3"/>
    <property type="match status" value="1"/>
</dbReference>
<evidence type="ECO:0000256" key="8">
    <source>
        <dbReference type="ARBA" id="ARBA00023004"/>
    </source>
</evidence>
<evidence type="ECO:0000256" key="7">
    <source>
        <dbReference type="ARBA" id="ARBA00022729"/>
    </source>
</evidence>
<keyword evidence="3 12" id="KW-0813">Transport</keyword>
<reference evidence="16" key="1">
    <citation type="journal article" date="2020" name="mSystems">
        <title>Genome- and Community-Level Interaction Insights into Carbon Utilization and Element Cycling Functions of Hydrothermarchaeota in Hydrothermal Sediment.</title>
        <authorList>
            <person name="Zhou Z."/>
            <person name="Liu Y."/>
            <person name="Xu W."/>
            <person name="Pan J."/>
            <person name="Luo Z.H."/>
            <person name="Li M."/>
        </authorList>
    </citation>
    <scope>NUCLEOTIDE SEQUENCE [LARGE SCALE GENOMIC DNA]</scope>
    <source>
        <strain evidence="16">HyVt-380</strain>
    </source>
</reference>
<dbReference type="InterPro" id="IPR000531">
    <property type="entry name" value="Beta-barrel_TonB"/>
</dbReference>
<name>A0A7C1W8R8_9GAMM</name>
<comment type="similarity">
    <text evidence="2 12 14">Belongs to the TonB-dependent receptor family.</text>
</comment>
<evidence type="ECO:0000256" key="6">
    <source>
        <dbReference type="ARBA" id="ARBA00022692"/>
    </source>
</evidence>
<keyword evidence="7" id="KW-0732">Signal</keyword>
<evidence type="ECO:0000256" key="14">
    <source>
        <dbReference type="RuleBase" id="RU003357"/>
    </source>
</evidence>
<evidence type="ECO:0000256" key="5">
    <source>
        <dbReference type="ARBA" id="ARBA00022496"/>
    </source>
</evidence>
<evidence type="ECO:0000256" key="10">
    <source>
        <dbReference type="ARBA" id="ARBA00023136"/>
    </source>
</evidence>
<evidence type="ECO:0000256" key="1">
    <source>
        <dbReference type="ARBA" id="ARBA00004571"/>
    </source>
</evidence>
<dbReference type="Gene3D" id="2.170.130.10">
    <property type="entry name" value="TonB-dependent receptor, plug domain"/>
    <property type="match status" value="1"/>
</dbReference>
<dbReference type="Pfam" id="PF07715">
    <property type="entry name" value="Plug"/>
    <property type="match status" value="1"/>
</dbReference>
<evidence type="ECO:0000256" key="4">
    <source>
        <dbReference type="ARBA" id="ARBA00022452"/>
    </source>
</evidence>
<keyword evidence="9 14" id="KW-0798">TonB box</keyword>
<dbReference type="PANTHER" id="PTHR30069">
    <property type="entry name" value="TONB-DEPENDENT OUTER MEMBRANE RECEPTOR"/>
    <property type="match status" value="1"/>
</dbReference>
<comment type="caution">
    <text evidence="16">The sequence shown here is derived from an EMBL/GenBank/DDBJ whole genome shotgun (WGS) entry which is preliminary data.</text>
</comment>
<keyword evidence="5" id="KW-0410">Iron transport</keyword>
<evidence type="ECO:0000313" key="16">
    <source>
        <dbReference type="EMBL" id="HEC75098.1"/>
    </source>
</evidence>
<dbReference type="InterPro" id="IPR037066">
    <property type="entry name" value="Plug_dom_sf"/>
</dbReference>
<dbReference type="GO" id="GO:0015344">
    <property type="term" value="F:siderophore uptake transmembrane transporter activity"/>
    <property type="evidence" value="ECO:0007669"/>
    <property type="project" value="TreeGrafter"/>
</dbReference>
<dbReference type="SMART" id="SM00965">
    <property type="entry name" value="STN"/>
    <property type="match status" value="1"/>
</dbReference>
<sequence>MSLCSFLRLPSQALFVQFILFSLLCLGISNHALANTDSTKRQAFSISAGKLSEVLRQFGLASGLSLYVDSSLVNGHQSKGLSGEYFPQQGLTILLSGTGLDANQQTDGSYRIEARSSITINESSDLSTSIDLNKIDIVDENLAFTQDEQGYNNVFDKNLSSTYVGKQELERFKGSSPADMLSGMLNVYSADARNSGGIDPNIRGIQGPGRVPLTIDGTEQAITIWRGYNGANNRSYIDPNLIGNIKAIKGPNLERNVHSGIGGAIVASTLSVDDILKPGEAFGGELKLEGSNNAVDASVPRLSSGQSYTDIPGFNAQGDIYDPTLYVEPHSGGQDYFDDYAYRLAVGTRQEAFDLMGAYAYRKKGNHFAGKHQDGFYSRGSDNLQDNMIPDMANIYKPGEELPNTSSEMESWLAKAKLKFSDVESLSFGYRDTSTTYGEIFPSRILWERAVNEGVPQWPLSEVNAKAYNVEYELNPETNRWVDLYASVWRTDTVSDTYTAGGYPNEPYDRNASGNTTLRNTALRNAKEDRRGVTLSNTFALMDNLDLTVGGRYQHEKLRSDDRYDPTGGFRMYPKAGRRQEKEMNFNFAWKPTHFISVDAGMRYSSFWTFDDFRKSQLDKGNTSFTNYTPLLGKKYVYGYQETVTRTTTIDDVQSSIDNFETNRAMFESLGIDVDALIQQQLGRVGETTTTVYDRRREATWTPDEDGKYSRDNHPCLNEPSDIDVLRCNAYGQEIGTTTKVTKVKHLKGDGWAPVLSVAMDLNDDSRIYARHSQAYRFPSLFENTVSFSASLPSPDYELKPEHIYNYEVGYVHNLAGLLDADYADIKLSYYYNRTENIIERDPNLSFSNLEKQTLEGIEFQGRYDNGGFFTNLSLAYNFENEVCDEHTAAVLDYLSTSDCVEDGFVAGYLVSMAMPEYTANWTLGGRFFNRKLELGSRVTYYYKHEDKFESNYRDPSAISYYANTPLSWDTILLFDAYASYQLNDDISVELTGTNLSNEYYIDPMSRSAIPAPGRTFKLSLTAKF</sequence>
<dbReference type="InterPro" id="IPR036942">
    <property type="entry name" value="Beta-barrel_TonB_sf"/>
</dbReference>
<feature type="domain" description="Secretin/TonB short N-terminal" evidence="15">
    <location>
        <begin position="64"/>
        <end position="115"/>
    </location>
</feature>
<gene>
    <name evidence="16" type="ORF">ENI26_12130</name>
</gene>
<keyword evidence="5" id="KW-0406">Ion transport</keyword>
<keyword evidence="16" id="KW-0675">Receptor</keyword>
<evidence type="ECO:0000256" key="2">
    <source>
        <dbReference type="ARBA" id="ARBA00009810"/>
    </source>
</evidence>
<evidence type="ECO:0000256" key="11">
    <source>
        <dbReference type="ARBA" id="ARBA00023237"/>
    </source>
</evidence>